<dbReference type="EMBL" id="BAAADB010000019">
    <property type="protein sequence ID" value="GAA0513338.1"/>
    <property type="molecule type" value="Genomic_DNA"/>
</dbReference>
<protein>
    <submittedName>
        <fullName evidence="2">Uncharacterized protein</fullName>
    </submittedName>
</protein>
<dbReference type="Proteomes" id="UP001500191">
    <property type="component" value="Unassembled WGS sequence"/>
</dbReference>
<gene>
    <name evidence="2" type="ORF">GCM10008937_21330</name>
</gene>
<name>A0ABN1C7D6_9DEIO</name>
<reference evidence="2 3" key="1">
    <citation type="journal article" date="2019" name="Int. J. Syst. Evol. Microbiol.">
        <title>The Global Catalogue of Microorganisms (GCM) 10K type strain sequencing project: providing services to taxonomists for standard genome sequencing and annotation.</title>
        <authorList>
            <consortium name="The Broad Institute Genomics Platform"/>
            <consortium name="The Broad Institute Genome Sequencing Center for Infectious Disease"/>
            <person name="Wu L."/>
            <person name="Ma J."/>
        </authorList>
    </citation>
    <scope>NUCLEOTIDE SEQUENCE [LARGE SCALE GENOMIC DNA]</scope>
    <source>
        <strain evidence="2 3">JCM 14368</strain>
    </source>
</reference>
<evidence type="ECO:0000313" key="3">
    <source>
        <dbReference type="Proteomes" id="UP001500191"/>
    </source>
</evidence>
<feature type="region of interest" description="Disordered" evidence="1">
    <location>
        <begin position="283"/>
        <end position="311"/>
    </location>
</feature>
<organism evidence="2 3">
    <name type="scientific">Deinococcus depolymerans</name>
    <dbReference type="NCBI Taxonomy" id="392408"/>
    <lineage>
        <taxon>Bacteria</taxon>
        <taxon>Thermotogati</taxon>
        <taxon>Deinococcota</taxon>
        <taxon>Deinococci</taxon>
        <taxon>Deinococcales</taxon>
        <taxon>Deinococcaceae</taxon>
        <taxon>Deinococcus</taxon>
    </lineage>
</organism>
<proteinExistence type="predicted"/>
<sequence length="311" mass="32740">MRVGLLESRAARLPTYWSAYLKELGAEVVAPALSDAEALALGRESLPGEPAPVQLALGRILSLGRVDLVLLPQWAAVSGDAWSEALPELLSRRISGLPTLLGVPDRPDLMEGAAAEVGMRVSQSAGRVRLAIEKVRPLGLDPRAEMPPLSRASRRTVAVIGPRALLGEDALVGPLRDALDAQELYPVFSHELPVPDVLKRAERIEQPDRAAPGDLELFGALSLLSGKAAVRGFVFVVPARDGSAAAAVNRLAARLHKPFTVITVDGTQTEFPELKGFTAQLDAPATSRPAAPELPASAAEVAAAAAAERDP</sequence>
<comment type="caution">
    <text evidence="2">The sequence shown here is derived from an EMBL/GenBank/DDBJ whole genome shotgun (WGS) entry which is preliminary data.</text>
</comment>
<evidence type="ECO:0000256" key="1">
    <source>
        <dbReference type="SAM" id="MobiDB-lite"/>
    </source>
</evidence>
<keyword evidence="3" id="KW-1185">Reference proteome</keyword>
<evidence type="ECO:0000313" key="2">
    <source>
        <dbReference type="EMBL" id="GAA0513338.1"/>
    </source>
</evidence>
<accession>A0ABN1C7D6</accession>
<dbReference type="RefSeq" id="WP_343758621.1">
    <property type="nucleotide sequence ID" value="NZ_BAAADB010000019.1"/>
</dbReference>
<feature type="compositionally biased region" description="Low complexity" evidence="1">
    <location>
        <begin position="289"/>
        <end position="311"/>
    </location>
</feature>